<protein>
    <recommendedName>
        <fullName evidence="3">1-phosphatidylinositol phosphodiesterase</fullName>
        <ecNumber evidence="2">4.6.1.13</ecNumber>
    </recommendedName>
    <alternativeName>
        <fullName evidence="5">Phosphatidylinositol diacylglycerol-lyase</fullName>
    </alternativeName>
    <alternativeName>
        <fullName evidence="6">Phosphatidylinositol-specific phospholipase C</fullName>
    </alternativeName>
</protein>
<comment type="caution">
    <text evidence="8">The sequence shown here is derived from an EMBL/GenBank/DDBJ whole genome shotgun (WGS) entry which is preliminary data.</text>
</comment>
<dbReference type="PROSITE" id="PS50007">
    <property type="entry name" value="PIPLC_X_DOMAIN"/>
    <property type="match status" value="1"/>
</dbReference>
<evidence type="ECO:0000256" key="6">
    <source>
        <dbReference type="ARBA" id="ARBA00030782"/>
    </source>
</evidence>
<dbReference type="CDD" id="cd08586">
    <property type="entry name" value="PI-PLCc_BcPLC_like"/>
    <property type="match status" value="1"/>
</dbReference>
<dbReference type="Proteomes" id="UP000220032">
    <property type="component" value="Unassembled WGS sequence"/>
</dbReference>
<dbReference type="SMART" id="SM00148">
    <property type="entry name" value="PLCXc"/>
    <property type="match status" value="1"/>
</dbReference>
<dbReference type="GO" id="GO:0008081">
    <property type="term" value="F:phosphoric diester hydrolase activity"/>
    <property type="evidence" value="ECO:0007669"/>
    <property type="project" value="InterPro"/>
</dbReference>
<keyword evidence="4" id="KW-0443">Lipid metabolism</keyword>
<evidence type="ECO:0000313" key="8">
    <source>
        <dbReference type="EMBL" id="PFE10622.1"/>
    </source>
</evidence>
<comment type="catalytic activity">
    <reaction evidence="1">
        <text>a 1,2-diacyl-sn-glycero-3-phospho-(1D-myo-inositol) = 1D-myo-inositol 1,2-cyclic phosphate + a 1,2-diacyl-sn-glycerol</text>
        <dbReference type="Rhea" id="RHEA:17093"/>
        <dbReference type="ChEBI" id="CHEBI:17815"/>
        <dbReference type="ChEBI" id="CHEBI:57880"/>
        <dbReference type="ChEBI" id="CHEBI:58484"/>
        <dbReference type="EC" id="4.6.1.13"/>
    </reaction>
</comment>
<feature type="domain" description="Phosphatidylinositol-specific phospholipase C X" evidence="7">
    <location>
        <begin position="49"/>
        <end position="189"/>
    </location>
</feature>
<gene>
    <name evidence="8" type="ORF">CN307_24440</name>
</gene>
<organism evidence="8 9">
    <name type="scientific">Bacillus cereus</name>
    <dbReference type="NCBI Taxonomy" id="1396"/>
    <lineage>
        <taxon>Bacteria</taxon>
        <taxon>Bacillati</taxon>
        <taxon>Bacillota</taxon>
        <taxon>Bacilli</taxon>
        <taxon>Bacillales</taxon>
        <taxon>Bacillaceae</taxon>
        <taxon>Bacillus</taxon>
        <taxon>Bacillus cereus group</taxon>
    </lineage>
</organism>
<sequence>MDKKELESSHDYEKSADILNATEDGFWYNHALPTYNPNWLKYLPGTTKISELSIPGTHGSIARHGKTVFDEDFVRNQRMTISTQLEAGIRYLDIRARRTGSSFAMHHAAVHQKLMFGDVLNQIQDFLRTNPSETVLMRLKEEHDPEPGSQSFEDIFKRYKNDYGNLFWTYTSSNPTLDAVRGKIVLLQDFSSSLDYGIRYSSLTIQDQYDVKGSTPDAMYGKWTAVKRHLTAADNSNRSQIYLNYLSGTGGGEAIIKGTYPWFVASGYRSRSDDSGTSMIQEGRTDKWPDFPRGDYGQVFYGGMNILTAEFILKLNLSHVGIVATDFPGRALINNVIKLNNRLSIGDVTS</sequence>
<dbReference type="EC" id="4.6.1.13" evidence="2"/>
<evidence type="ECO:0000256" key="4">
    <source>
        <dbReference type="ARBA" id="ARBA00022963"/>
    </source>
</evidence>
<evidence type="ECO:0000313" key="9">
    <source>
        <dbReference type="Proteomes" id="UP000220032"/>
    </source>
</evidence>
<dbReference type="InterPro" id="IPR000909">
    <property type="entry name" value="PLipase_C_PInositol-sp_X_dom"/>
</dbReference>
<dbReference type="PANTHER" id="PTHR13593">
    <property type="match status" value="1"/>
</dbReference>
<evidence type="ECO:0000256" key="1">
    <source>
        <dbReference type="ARBA" id="ARBA00001316"/>
    </source>
</evidence>
<keyword evidence="4" id="KW-0442">Lipid degradation</keyword>
<reference evidence="8 9" key="1">
    <citation type="submission" date="2017-09" db="EMBL/GenBank/DDBJ databases">
        <title>Large-scale bioinformatics analysis of Bacillus genomes uncovers conserved roles of natural products in bacterial physiology.</title>
        <authorList>
            <consortium name="Agbiome Team Llc"/>
            <person name="Bleich R.M."/>
            <person name="Grubbs K.J."/>
            <person name="Santa Maria K.C."/>
            <person name="Allen S.E."/>
            <person name="Farag S."/>
            <person name="Shank E.A."/>
            <person name="Bowers A."/>
        </authorList>
    </citation>
    <scope>NUCLEOTIDE SEQUENCE [LARGE SCALE GENOMIC DNA]</scope>
    <source>
        <strain evidence="8 9">AFS022681</strain>
    </source>
</reference>
<evidence type="ECO:0000256" key="5">
    <source>
        <dbReference type="ARBA" id="ARBA00030474"/>
    </source>
</evidence>
<dbReference type="InterPro" id="IPR017946">
    <property type="entry name" value="PLC-like_Pdiesterase_TIM-brl"/>
</dbReference>
<dbReference type="Pfam" id="PF00388">
    <property type="entry name" value="PI-PLC-X"/>
    <property type="match status" value="1"/>
</dbReference>
<name>A0A2A8ZTY7_BACCE</name>
<dbReference type="PANTHER" id="PTHR13593:SF113">
    <property type="entry name" value="SI:DKEY-266F7.9"/>
    <property type="match status" value="1"/>
</dbReference>
<evidence type="ECO:0000256" key="2">
    <source>
        <dbReference type="ARBA" id="ARBA00012581"/>
    </source>
</evidence>
<dbReference type="GO" id="GO:0004436">
    <property type="term" value="F:phosphatidylinositol diacylglycerol-lyase activity"/>
    <property type="evidence" value="ECO:0007669"/>
    <property type="project" value="UniProtKB-EC"/>
</dbReference>
<accession>A0A2A8ZTY7</accession>
<dbReference type="InterPro" id="IPR051057">
    <property type="entry name" value="PI-PLC_domain"/>
</dbReference>
<dbReference type="SUPFAM" id="SSF51695">
    <property type="entry name" value="PLC-like phosphodiesterases"/>
    <property type="match status" value="1"/>
</dbReference>
<proteinExistence type="predicted"/>
<evidence type="ECO:0000259" key="7">
    <source>
        <dbReference type="SMART" id="SM00148"/>
    </source>
</evidence>
<dbReference type="GO" id="GO:0016042">
    <property type="term" value="P:lipid catabolic process"/>
    <property type="evidence" value="ECO:0007669"/>
    <property type="project" value="UniProtKB-KW"/>
</dbReference>
<evidence type="ECO:0000256" key="3">
    <source>
        <dbReference type="ARBA" id="ARBA00019758"/>
    </source>
</evidence>
<dbReference type="EMBL" id="NTRR01000041">
    <property type="protein sequence ID" value="PFE10622.1"/>
    <property type="molecule type" value="Genomic_DNA"/>
</dbReference>
<dbReference type="AlphaFoldDB" id="A0A2A8ZTY7"/>
<dbReference type="Gene3D" id="3.20.20.190">
    <property type="entry name" value="Phosphatidylinositol (PI) phosphodiesterase"/>
    <property type="match status" value="1"/>
</dbReference>
<dbReference type="RefSeq" id="WP_098343557.1">
    <property type="nucleotide sequence ID" value="NZ_NTRR01000041.1"/>
</dbReference>